<gene>
    <name evidence="3" type="ORF">DFE_1724</name>
</gene>
<evidence type="ECO:0000313" key="3">
    <source>
        <dbReference type="EMBL" id="BBD08450.1"/>
    </source>
</evidence>
<feature type="domain" description="Baseplate J-like C-terminal" evidence="2">
    <location>
        <begin position="210"/>
        <end position="290"/>
    </location>
</feature>
<evidence type="ECO:0000259" key="2">
    <source>
        <dbReference type="Pfam" id="PF26079"/>
    </source>
</evidence>
<dbReference type="Pfam" id="PF26079">
    <property type="entry name" value="Baseplate_J_C"/>
    <property type="match status" value="1"/>
</dbReference>
<dbReference type="PANTHER" id="PTHR35862:SF1">
    <property type="entry name" value="FELS-2 PROPHAGE PROTEIN"/>
    <property type="match status" value="1"/>
</dbReference>
<feature type="domain" description="Baseplate J-like central" evidence="1">
    <location>
        <begin position="133"/>
        <end position="204"/>
    </location>
</feature>
<protein>
    <submittedName>
        <fullName evidence="3">Baseplate J family protein</fullName>
    </submittedName>
</protein>
<reference evidence="3 4" key="1">
    <citation type="journal article" date="2018" name="Sci. Adv.">
        <title>Multi-heme cytochromes provide a pathway for survival in energy-limited environments.</title>
        <authorList>
            <person name="Deng X."/>
            <person name="Dohmae N."/>
            <person name="Nealson K.H."/>
            <person name="Hashimoto K."/>
            <person name="Okamoto A."/>
        </authorList>
    </citation>
    <scope>NUCLEOTIDE SEQUENCE [LARGE SCALE GENOMIC DNA]</scope>
    <source>
        <strain evidence="3 4">IS5</strain>
    </source>
</reference>
<dbReference type="Proteomes" id="UP000269883">
    <property type="component" value="Chromosome"/>
</dbReference>
<dbReference type="PIRSF" id="PIRSF020481">
    <property type="entry name" value="BAP"/>
    <property type="match status" value="1"/>
</dbReference>
<dbReference type="Pfam" id="PF26078">
    <property type="entry name" value="Baseplate_J_M"/>
    <property type="match status" value="1"/>
</dbReference>
<dbReference type="AlphaFoldDB" id="A0A2Z6AZ29"/>
<dbReference type="InterPro" id="IPR052726">
    <property type="entry name" value="Phage_Baseplate_Hub"/>
</dbReference>
<dbReference type="PANTHER" id="PTHR35862">
    <property type="entry name" value="FELS-2 PROPHAGE PROTEIN"/>
    <property type="match status" value="1"/>
</dbReference>
<accession>A0A2Z6AZ29</accession>
<dbReference type="OrthoDB" id="9793802at2"/>
<dbReference type="InterPro" id="IPR058530">
    <property type="entry name" value="Baseplate_J-like_C"/>
</dbReference>
<dbReference type="KEGG" id="dfl:DFE_1724"/>
<dbReference type="InterPro" id="IPR058531">
    <property type="entry name" value="Baseplate_J_M"/>
</dbReference>
<dbReference type="EMBL" id="AP017378">
    <property type="protein sequence ID" value="BBD08450.1"/>
    <property type="molecule type" value="Genomic_DNA"/>
</dbReference>
<evidence type="ECO:0000259" key="1">
    <source>
        <dbReference type="Pfam" id="PF26078"/>
    </source>
</evidence>
<name>A0A2Z6AZ29_9BACT</name>
<organism evidence="3 4">
    <name type="scientific">Desulfovibrio ferrophilus</name>
    <dbReference type="NCBI Taxonomy" id="241368"/>
    <lineage>
        <taxon>Bacteria</taxon>
        <taxon>Pseudomonadati</taxon>
        <taxon>Thermodesulfobacteriota</taxon>
        <taxon>Desulfovibrionia</taxon>
        <taxon>Desulfovibrionales</taxon>
        <taxon>Desulfovibrionaceae</taxon>
        <taxon>Desulfovibrio</taxon>
    </lineage>
</organism>
<sequence length="295" mass="31477">MSSFEKIDLSKLPAPSLIEEFSFEQLLEAILADYLQRDPDHSAPVESDPAYKVLETAAHRELILRQRVNEAACAVMLAYASDVDLDNLAAFVPLQRKLVDPGDPDAYPPILPTYEGDEDFRRRVQLAPEGFSVAGPDGAYIFHALAVPEVKDAAVSSPTPGEVVVHVLGRIGDGIPDADVLETVQLVLSASETRPLTDHVTVLAAQAVNYSVQARLYVRSGPSTEAVQATALNSMASLAADRHVLGTGMPLSAVYAALHVEGVARVELASPAVDVNCDPHQAAYCTGIVLEVTSV</sequence>
<dbReference type="RefSeq" id="WP_126378555.1">
    <property type="nucleotide sequence ID" value="NZ_AP017378.1"/>
</dbReference>
<proteinExistence type="predicted"/>
<evidence type="ECO:0000313" key="4">
    <source>
        <dbReference type="Proteomes" id="UP000269883"/>
    </source>
</evidence>
<dbReference type="InterPro" id="IPR014507">
    <property type="entry name" value="Baseplate_assembly_J_pred"/>
</dbReference>
<keyword evidence="4" id="KW-1185">Reference proteome</keyword>